<dbReference type="PANTHER" id="PTHR23254:SF16">
    <property type="entry name" value="CBP80_20-DEPENDENT TRANSLATION INITIATION FACTOR"/>
    <property type="match status" value="1"/>
</dbReference>
<proteinExistence type="predicted"/>
<dbReference type="SUPFAM" id="SSF48371">
    <property type="entry name" value="ARM repeat"/>
    <property type="match status" value="1"/>
</dbReference>
<feature type="region of interest" description="Disordered" evidence="1">
    <location>
        <begin position="1"/>
        <end position="49"/>
    </location>
</feature>
<evidence type="ECO:0008006" key="4">
    <source>
        <dbReference type="Google" id="ProtNLM"/>
    </source>
</evidence>
<dbReference type="EMBL" id="JABSTR010000011">
    <property type="protein sequence ID" value="KAH9381438.1"/>
    <property type="molecule type" value="Genomic_DNA"/>
</dbReference>
<evidence type="ECO:0000313" key="2">
    <source>
        <dbReference type="EMBL" id="KAH9381438.1"/>
    </source>
</evidence>
<dbReference type="OrthoDB" id="565552at2759"/>
<feature type="compositionally biased region" description="Basic and acidic residues" evidence="1">
    <location>
        <begin position="15"/>
        <end position="32"/>
    </location>
</feature>
<dbReference type="InterPro" id="IPR051367">
    <property type="entry name" value="mRNA_TranslReg/HistoneTransl"/>
</dbReference>
<sequence length="248" mass="27056">MATAVVPEEQSCSGQRERPDGDSCPDGKEQDVPKPNTQRRPIVERATEDPGLLTPMETQCLVRVLCAKVAQGTGIGKFIADFCVRVISKQRGRAFADLLLTSIHQWFARRAELLPRAGDRPEEKAGEEPRYKWTAFVDFLAELLAAMTAAARSAADHKPLWLVSSVAVLLCDCCYIMLRCPALGVLDEMKCLQSSLAVAGKAAESVAAQQFGDLIVLIGLASKNPELPPEAQKILLELVELRATGWKN</sequence>
<gene>
    <name evidence="2" type="ORF">HPB48_008982</name>
</gene>
<organism evidence="2 3">
    <name type="scientific">Haemaphysalis longicornis</name>
    <name type="common">Bush tick</name>
    <dbReference type="NCBI Taxonomy" id="44386"/>
    <lineage>
        <taxon>Eukaryota</taxon>
        <taxon>Metazoa</taxon>
        <taxon>Ecdysozoa</taxon>
        <taxon>Arthropoda</taxon>
        <taxon>Chelicerata</taxon>
        <taxon>Arachnida</taxon>
        <taxon>Acari</taxon>
        <taxon>Parasitiformes</taxon>
        <taxon>Ixodida</taxon>
        <taxon>Ixodoidea</taxon>
        <taxon>Ixodidae</taxon>
        <taxon>Haemaphysalinae</taxon>
        <taxon>Haemaphysalis</taxon>
    </lineage>
</organism>
<dbReference type="OMA" id="IQWMELA"/>
<comment type="caution">
    <text evidence="2">The sequence shown here is derived from an EMBL/GenBank/DDBJ whole genome shotgun (WGS) entry which is preliminary data.</text>
</comment>
<dbReference type="Gene3D" id="1.25.40.180">
    <property type="match status" value="1"/>
</dbReference>
<dbReference type="Proteomes" id="UP000821853">
    <property type="component" value="Chromosome 9"/>
</dbReference>
<protein>
    <recommendedName>
        <fullName evidence="4">MIF4G domain-containing protein</fullName>
    </recommendedName>
</protein>
<dbReference type="VEuPathDB" id="VectorBase:HLOH_043771"/>
<dbReference type="AlphaFoldDB" id="A0A9J6GSE5"/>
<accession>A0A9J6GSE5</accession>
<keyword evidence="3" id="KW-1185">Reference proteome</keyword>
<dbReference type="PANTHER" id="PTHR23254">
    <property type="entry name" value="EIF4G DOMAIN PROTEIN"/>
    <property type="match status" value="1"/>
</dbReference>
<dbReference type="GO" id="GO:0008494">
    <property type="term" value="F:translation activator activity"/>
    <property type="evidence" value="ECO:0007669"/>
    <property type="project" value="TreeGrafter"/>
</dbReference>
<evidence type="ECO:0000256" key="1">
    <source>
        <dbReference type="SAM" id="MobiDB-lite"/>
    </source>
</evidence>
<dbReference type="GO" id="GO:0006446">
    <property type="term" value="P:regulation of translational initiation"/>
    <property type="evidence" value="ECO:0007669"/>
    <property type="project" value="TreeGrafter"/>
</dbReference>
<dbReference type="GO" id="GO:0005829">
    <property type="term" value="C:cytosol"/>
    <property type="evidence" value="ECO:0007669"/>
    <property type="project" value="TreeGrafter"/>
</dbReference>
<dbReference type="InterPro" id="IPR016024">
    <property type="entry name" value="ARM-type_fold"/>
</dbReference>
<evidence type="ECO:0000313" key="3">
    <source>
        <dbReference type="Proteomes" id="UP000821853"/>
    </source>
</evidence>
<reference evidence="2 3" key="1">
    <citation type="journal article" date="2020" name="Cell">
        <title>Large-Scale Comparative Analyses of Tick Genomes Elucidate Their Genetic Diversity and Vector Capacities.</title>
        <authorList>
            <consortium name="Tick Genome and Microbiome Consortium (TIGMIC)"/>
            <person name="Jia N."/>
            <person name="Wang J."/>
            <person name="Shi W."/>
            <person name="Du L."/>
            <person name="Sun Y."/>
            <person name="Zhan W."/>
            <person name="Jiang J.F."/>
            <person name="Wang Q."/>
            <person name="Zhang B."/>
            <person name="Ji P."/>
            <person name="Bell-Sakyi L."/>
            <person name="Cui X.M."/>
            <person name="Yuan T.T."/>
            <person name="Jiang B.G."/>
            <person name="Yang W.F."/>
            <person name="Lam T.T."/>
            <person name="Chang Q.C."/>
            <person name="Ding S.J."/>
            <person name="Wang X.J."/>
            <person name="Zhu J.G."/>
            <person name="Ruan X.D."/>
            <person name="Zhao L."/>
            <person name="Wei J.T."/>
            <person name="Ye R.Z."/>
            <person name="Que T.C."/>
            <person name="Du C.H."/>
            <person name="Zhou Y.H."/>
            <person name="Cheng J.X."/>
            <person name="Dai P.F."/>
            <person name="Guo W.B."/>
            <person name="Han X.H."/>
            <person name="Huang E.J."/>
            <person name="Li L.F."/>
            <person name="Wei W."/>
            <person name="Gao Y.C."/>
            <person name="Liu J.Z."/>
            <person name="Shao H.Z."/>
            <person name="Wang X."/>
            <person name="Wang C.C."/>
            <person name="Yang T.C."/>
            <person name="Huo Q.B."/>
            <person name="Li W."/>
            <person name="Chen H.Y."/>
            <person name="Chen S.E."/>
            <person name="Zhou L.G."/>
            <person name="Ni X.B."/>
            <person name="Tian J.H."/>
            <person name="Sheng Y."/>
            <person name="Liu T."/>
            <person name="Pan Y.S."/>
            <person name="Xia L.Y."/>
            <person name="Li J."/>
            <person name="Zhao F."/>
            <person name="Cao W.C."/>
        </authorList>
    </citation>
    <scope>NUCLEOTIDE SEQUENCE [LARGE SCALE GENOMIC DNA]</scope>
    <source>
        <strain evidence="2">HaeL-2018</strain>
    </source>
</reference>
<name>A0A9J6GSE5_HAELO</name>